<dbReference type="Proteomes" id="UP001139414">
    <property type="component" value="Unassembled WGS sequence"/>
</dbReference>
<sequence length="45" mass="5365">MYCEHGENLDNYIFTRMISRADVAHFVLKQITPKYLYKAHTHVIP</sequence>
<evidence type="ECO:0000313" key="1">
    <source>
        <dbReference type="EMBL" id="MCB7482133.1"/>
    </source>
</evidence>
<keyword evidence="2" id="KW-1185">Reference proteome</keyword>
<proteinExistence type="predicted"/>
<reference evidence="1" key="1">
    <citation type="submission" date="2021-10" db="EMBL/GenBank/DDBJ databases">
        <title>Gramella sp. ASW11-100T, isolated from marine sediment.</title>
        <authorList>
            <person name="Xia C."/>
        </authorList>
    </citation>
    <scope>NUCLEOTIDE SEQUENCE</scope>
    <source>
        <strain evidence="1">ASW11-100</strain>
    </source>
</reference>
<dbReference type="EMBL" id="JAJBZG010000005">
    <property type="protein sequence ID" value="MCB7482133.1"/>
    <property type="molecule type" value="Genomic_DNA"/>
</dbReference>
<protein>
    <submittedName>
        <fullName evidence="1">Uncharacterized protein</fullName>
    </submittedName>
</protein>
<name>A0A9X1RX39_9FLAO</name>
<evidence type="ECO:0000313" key="2">
    <source>
        <dbReference type="Proteomes" id="UP001139414"/>
    </source>
</evidence>
<gene>
    <name evidence="1" type="ORF">LGQ90_12750</name>
</gene>
<accession>A0A9X1RX39</accession>
<comment type="caution">
    <text evidence="1">The sequence shown here is derived from an EMBL/GenBank/DDBJ whole genome shotgun (WGS) entry which is preliminary data.</text>
</comment>
<dbReference type="AlphaFoldDB" id="A0A9X1RX39"/>
<dbReference type="RefSeq" id="WP_229341567.1">
    <property type="nucleotide sequence ID" value="NZ_JAJBZG010000005.1"/>
</dbReference>
<organism evidence="1 2">
    <name type="scientific">Christiangramia sediminis</name>
    <dbReference type="NCBI Taxonomy" id="2881336"/>
    <lineage>
        <taxon>Bacteria</taxon>
        <taxon>Pseudomonadati</taxon>
        <taxon>Bacteroidota</taxon>
        <taxon>Flavobacteriia</taxon>
        <taxon>Flavobacteriales</taxon>
        <taxon>Flavobacteriaceae</taxon>
        <taxon>Christiangramia</taxon>
    </lineage>
</organism>